<evidence type="ECO:0000256" key="1">
    <source>
        <dbReference type="SAM" id="MobiDB-lite"/>
    </source>
</evidence>
<dbReference type="KEGG" id="pda:103717034"/>
<sequence>MEGKKIKLETTNTAEMERPKQPSGNPSYVPIKVKSEMLPLEDYKKLMDMKASSSLLNDYIKSKSRVPLPNNLDKEANQSYSANMKTGIKRTYEEHRDIYSLNKTYCCYKPSTNYVSDLDGLAPSKSRKATEPPNYLVAVGCRACYVYRMVAKGTKECPKCRGELIHFDKGKSPEKCPANNMG</sequence>
<dbReference type="AlphaFoldDB" id="A0A8B9AT73"/>
<keyword evidence="2" id="KW-1185">Reference proteome</keyword>
<evidence type="ECO:0000313" key="3">
    <source>
        <dbReference type="RefSeq" id="XP_038986559.1"/>
    </source>
</evidence>
<dbReference type="GeneID" id="103717034"/>
<reference evidence="2" key="1">
    <citation type="journal article" date="2019" name="Nat. Commun.">
        <title>Genome-wide association mapping of date palm fruit traits.</title>
        <authorList>
            <person name="Hazzouri K.M."/>
            <person name="Gros-Balthazard M."/>
            <person name="Flowers J.M."/>
            <person name="Copetti D."/>
            <person name="Lemansour A."/>
            <person name="Lebrun M."/>
            <person name="Masmoudi K."/>
            <person name="Ferrand S."/>
            <person name="Dhar M.I."/>
            <person name="Fresquez Z.A."/>
            <person name="Rosas U."/>
            <person name="Zhang J."/>
            <person name="Talag J."/>
            <person name="Lee S."/>
            <person name="Kudrna D."/>
            <person name="Powell R.F."/>
            <person name="Leitch I.J."/>
            <person name="Krueger R.R."/>
            <person name="Wing R.A."/>
            <person name="Amiri K.M.A."/>
            <person name="Purugganan M.D."/>
        </authorList>
    </citation>
    <scope>NUCLEOTIDE SEQUENCE [LARGE SCALE GENOMIC DNA]</scope>
    <source>
        <strain evidence="2">cv. Khalas</strain>
    </source>
</reference>
<accession>A0A8B9AT73</accession>
<organism evidence="2 3">
    <name type="scientific">Phoenix dactylifera</name>
    <name type="common">Date palm</name>
    <dbReference type="NCBI Taxonomy" id="42345"/>
    <lineage>
        <taxon>Eukaryota</taxon>
        <taxon>Viridiplantae</taxon>
        <taxon>Streptophyta</taxon>
        <taxon>Embryophyta</taxon>
        <taxon>Tracheophyta</taxon>
        <taxon>Spermatophyta</taxon>
        <taxon>Magnoliopsida</taxon>
        <taxon>Liliopsida</taxon>
        <taxon>Arecaceae</taxon>
        <taxon>Coryphoideae</taxon>
        <taxon>Phoeniceae</taxon>
        <taxon>Phoenix</taxon>
    </lineage>
</organism>
<name>A0A8B9AT73_PHODC</name>
<reference evidence="3" key="2">
    <citation type="submission" date="2025-08" db="UniProtKB">
        <authorList>
            <consortium name="RefSeq"/>
        </authorList>
    </citation>
    <scope>IDENTIFICATION</scope>
    <source>
        <tissue evidence="3">Young leaves</tissue>
    </source>
</reference>
<dbReference type="OrthoDB" id="1930512at2759"/>
<protein>
    <submittedName>
        <fullName evidence="3">Uncharacterized protein LOC103717034</fullName>
    </submittedName>
</protein>
<feature type="region of interest" description="Disordered" evidence="1">
    <location>
        <begin position="1"/>
        <end position="30"/>
    </location>
</feature>
<dbReference type="RefSeq" id="XP_038986559.1">
    <property type="nucleotide sequence ID" value="XM_039130631.1"/>
</dbReference>
<dbReference type="Proteomes" id="UP000228380">
    <property type="component" value="Chromosome 9"/>
</dbReference>
<evidence type="ECO:0000313" key="2">
    <source>
        <dbReference type="Proteomes" id="UP000228380"/>
    </source>
</evidence>
<gene>
    <name evidence="3" type="primary">LOC103717034</name>
</gene>
<proteinExistence type="predicted"/>